<dbReference type="AlphaFoldDB" id="A0A9W6SS97"/>
<proteinExistence type="predicted"/>
<comment type="caution">
    <text evidence="2">The sequence shown here is derived from an EMBL/GenBank/DDBJ whole genome shotgun (WGS) entry which is preliminary data.</text>
</comment>
<organism evidence="2 3">
    <name type="scientific">Actinorhabdospora filicis</name>
    <dbReference type="NCBI Taxonomy" id="1785913"/>
    <lineage>
        <taxon>Bacteria</taxon>
        <taxon>Bacillati</taxon>
        <taxon>Actinomycetota</taxon>
        <taxon>Actinomycetes</taxon>
        <taxon>Micromonosporales</taxon>
        <taxon>Micromonosporaceae</taxon>
        <taxon>Actinorhabdospora</taxon>
    </lineage>
</organism>
<gene>
    <name evidence="2" type="ORF">Afil01_67660</name>
</gene>
<evidence type="ECO:0000313" key="2">
    <source>
        <dbReference type="EMBL" id="GLZ81959.1"/>
    </source>
</evidence>
<dbReference type="Proteomes" id="UP001165079">
    <property type="component" value="Unassembled WGS sequence"/>
</dbReference>
<accession>A0A9W6SS97</accession>
<dbReference type="Pfam" id="PF02575">
    <property type="entry name" value="YbaB_DNA_bd"/>
    <property type="match status" value="1"/>
</dbReference>
<evidence type="ECO:0000256" key="1">
    <source>
        <dbReference type="SAM" id="MobiDB-lite"/>
    </source>
</evidence>
<dbReference type="EMBL" id="BSTX01000008">
    <property type="protein sequence ID" value="GLZ81959.1"/>
    <property type="molecule type" value="Genomic_DNA"/>
</dbReference>
<feature type="compositionally biased region" description="Polar residues" evidence="1">
    <location>
        <begin position="31"/>
        <end position="41"/>
    </location>
</feature>
<keyword evidence="3" id="KW-1185">Reference proteome</keyword>
<dbReference type="Gene3D" id="3.30.1310.10">
    <property type="entry name" value="Nucleoid-associated protein YbaB-like domain"/>
    <property type="match status" value="1"/>
</dbReference>
<dbReference type="GO" id="GO:0003677">
    <property type="term" value="F:DNA binding"/>
    <property type="evidence" value="ECO:0007669"/>
    <property type="project" value="InterPro"/>
</dbReference>
<reference evidence="2" key="1">
    <citation type="submission" date="2023-03" db="EMBL/GenBank/DDBJ databases">
        <title>Actinorhabdospora filicis NBRC 111898.</title>
        <authorList>
            <person name="Ichikawa N."/>
            <person name="Sato H."/>
            <person name="Tonouchi N."/>
        </authorList>
    </citation>
    <scope>NUCLEOTIDE SEQUENCE</scope>
    <source>
        <strain evidence="2">NBRC 111898</strain>
    </source>
</reference>
<sequence length="169" mass="18107">MRTSASTPLGIALKIVAEKVPPPPARRTGQRETGTATSLTVSPRDVSEEPVMPEPAAELPRYQQILRDFEEKTARLARAAAGMRDITGHARSRDGSVEVTVTGTGAVLDLRLSAKAMTRGHLPLTNEIMAMIRQATVDAADKTRANLDPELAAELARIDQARQDAEGTA</sequence>
<dbReference type="SUPFAM" id="SSF82607">
    <property type="entry name" value="YbaB-like"/>
    <property type="match status" value="1"/>
</dbReference>
<name>A0A9W6SS97_9ACTN</name>
<dbReference type="InterPro" id="IPR004401">
    <property type="entry name" value="YbaB/EbfC"/>
</dbReference>
<evidence type="ECO:0008006" key="4">
    <source>
        <dbReference type="Google" id="ProtNLM"/>
    </source>
</evidence>
<protein>
    <recommendedName>
        <fullName evidence="4">YbaB/EbfC DNA-binding family protein</fullName>
    </recommendedName>
</protein>
<dbReference type="InterPro" id="IPR036894">
    <property type="entry name" value="YbaB-like_sf"/>
</dbReference>
<feature type="region of interest" description="Disordered" evidence="1">
    <location>
        <begin position="18"/>
        <end position="53"/>
    </location>
</feature>
<evidence type="ECO:0000313" key="3">
    <source>
        <dbReference type="Proteomes" id="UP001165079"/>
    </source>
</evidence>